<dbReference type="CDD" id="cd08760">
    <property type="entry name" value="Cyt_b561_FRRS1_like"/>
    <property type="match status" value="1"/>
</dbReference>
<gene>
    <name evidence="10" type="ORF">N7482_010561</name>
</gene>
<proteinExistence type="predicted"/>
<dbReference type="AlphaFoldDB" id="A0A9W9HLS4"/>
<dbReference type="EMBL" id="JAPQKN010000008">
    <property type="protein sequence ID" value="KAJ5151309.1"/>
    <property type="molecule type" value="Genomic_DNA"/>
</dbReference>
<evidence type="ECO:0000256" key="7">
    <source>
        <dbReference type="SAM" id="Phobius"/>
    </source>
</evidence>
<dbReference type="Proteomes" id="UP001149163">
    <property type="component" value="Unassembled WGS sequence"/>
</dbReference>
<comment type="subcellular location">
    <subcellularLocation>
        <location evidence="1">Membrane</location>
    </subcellularLocation>
</comment>
<evidence type="ECO:0000313" key="11">
    <source>
        <dbReference type="Proteomes" id="UP001149163"/>
    </source>
</evidence>
<dbReference type="OrthoDB" id="19261at2759"/>
<dbReference type="SUPFAM" id="SSF49344">
    <property type="entry name" value="CBD9-like"/>
    <property type="match status" value="1"/>
</dbReference>
<feature type="transmembrane region" description="Helical" evidence="7">
    <location>
        <begin position="218"/>
        <end position="242"/>
    </location>
</feature>
<reference evidence="10" key="2">
    <citation type="journal article" date="2023" name="IMA Fungus">
        <title>Comparative genomic study of the Penicillium genus elucidates a diverse pangenome and 15 lateral gene transfer events.</title>
        <authorList>
            <person name="Petersen C."/>
            <person name="Sorensen T."/>
            <person name="Nielsen M.R."/>
            <person name="Sondergaard T.E."/>
            <person name="Sorensen J.L."/>
            <person name="Fitzpatrick D.A."/>
            <person name="Frisvad J.C."/>
            <person name="Nielsen K.L."/>
        </authorList>
    </citation>
    <scope>NUCLEOTIDE SEQUENCE</scope>
    <source>
        <strain evidence="10">IBT 26290</strain>
    </source>
</reference>
<dbReference type="InterPro" id="IPR005018">
    <property type="entry name" value="DOMON_domain"/>
</dbReference>
<sequence>MPIPLILIYGLIFLPAFAQLTTFNPPAQDGITYSVNVPQSTASSGSGPIFFQLKSTRGIQWFAWGQGSQMFGSNIFVVYASQEGDNITVSPRLGLQHIEPRFNPDAQISVLAGSGIENGVTTANIRCDTCINWSGGSMRPNSSSSSWVWAVKYGSSIDSNSLSASITIHDASGVADLDLRQASGGMSDNPFITSSNITSSSGQAVTTSSTGNIDSLRAAHAVIMTLVFIVLFPFFALMIHIFSSPKLVNFHAALQLFTLALAVAGLGIGIKMAKELDLILSYHPIVGMIVIAYLALFQPTFGFLQHIYFRKHQKKSALSYLHRWVGRCMIILGVINGGLGFHLSGIGAPFAPTGGVIAYSVVAGIVGLSYVLVVTLLPRRSRTQRATIETRSTG</sequence>
<evidence type="ECO:0000313" key="10">
    <source>
        <dbReference type="EMBL" id="KAJ5151309.1"/>
    </source>
</evidence>
<evidence type="ECO:0000256" key="3">
    <source>
        <dbReference type="ARBA" id="ARBA00022692"/>
    </source>
</evidence>
<keyword evidence="4" id="KW-0249">Electron transport</keyword>
<dbReference type="Pfam" id="PF03188">
    <property type="entry name" value="Cytochrom_B561"/>
    <property type="match status" value="1"/>
</dbReference>
<protein>
    <recommendedName>
        <fullName evidence="9">Cytochrome b561 domain-containing protein</fullName>
    </recommendedName>
</protein>
<feature type="transmembrane region" description="Helical" evidence="7">
    <location>
        <begin position="285"/>
        <end position="304"/>
    </location>
</feature>
<dbReference type="InterPro" id="IPR015920">
    <property type="entry name" value="Cellobiose_DH-like_cyt"/>
</dbReference>
<dbReference type="PANTHER" id="PTHR47797:SF1">
    <property type="entry name" value="CYTOCHROME B561 DOMAIN-CONTAINING PROTEIN-RELATED"/>
    <property type="match status" value="1"/>
</dbReference>
<dbReference type="Pfam" id="PF16010">
    <property type="entry name" value="CDH-cyt"/>
    <property type="match status" value="1"/>
</dbReference>
<evidence type="ECO:0000259" key="9">
    <source>
        <dbReference type="PROSITE" id="PS50939"/>
    </source>
</evidence>
<dbReference type="CDD" id="cd09630">
    <property type="entry name" value="CDH_like_cytochrome"/>
    <property type="match status" value="1"/>
</dbReference>
<evidence type="ECO:0000256" key="8">
    <source>
        <dbReference type="SAM" id="SignalP"/>
    </source>
</evidence>
<dbReference type="SMART" id="SM00664">
    <property type="entry name" value="DoH"/>
    <property type="match status" value="1"/>
</dbReference>
<dbReference type="RefSeq" id="XP_056538642.1">
    <property type="nucleotide sequence ID" value="XM_056692685.1"/>
</dbReference>
<keyword evidence="8" id="KW-0732">Signal</keyword>
<dbReference type="PROSITE" id="PS50939">
    <property type="entry name" value="CYTOCHROME_B561"/>
    <property type="match status" value="1"/>
</dbReference>
<dbReference type="Gene3D" id="1.20.120.1770">
    <property type="match status" value="1"/>
</dbReference>
<feature type="domain" description="Cytochrome b561" evidence="9">
    <location>
        <begin position="180"/>
        <end position="382"/>
    </location>
</feature>
<feature type="transmembrane region" description="Helical" evidence="7">
    <location>
        <begin position="254"/>
        <end position="273"/>
    </location>
</feature>
<dbReference type="SMART" id="SM00665">
    <property type="entry name" value="B561"/>
    <property type="match status" value="1"/>
</dbReference>
<evidence type="ECO:0000256" key="4">
    <source>
        <dbReference type="ARBA" id="ARBA00022982"/>
    </source>
</evidence>
<organism evidence="10 11">
    <name type="scientific">Penicillium canariense</name>
    <dbReference type="NCBI Taxonomy" id="189055"/>
    <lineage>
        <taxon>Eukaryota</taxon>
        <taxon>Fungi</taxon>
        <taxon>Dikarya</taxon>
        <taxon>Ascomycota</taxon>
        <taxon>Pezizomycotina</taxon>
        <taxon>Eurotiomycetes</taxon>
        <taxon>Eurotiomycetidae</taxon>
        <taxon>Eurotiales</taxon>
        <taxon>Aspergillaceae</taxon>
        <taxon>Penicillium</taxon>
    </lineage>
</organism>
<keyword evidence="6 7" id="KW-0472">Membrane</keyword>
<accession>A0A9W9HLS4</accession>
<dbReference type="InterPro" id="IPR006593">
    <property type="entry name" value="Cyt_b561/ferric_Rdtase_TM"/>
</dbReference>
<feature type="transmembrane region" description="Helical" evidence="7">
    <location>
        <begin position="324"/>
        <end position="344"/>
    </location>
</feature>
<keyword evidence="5 7" id="KW-1133">Transmembrane helix</keyword>
<evidence type="ECO:0000256" key="2">
    <source>
        <dbReference type="ARBA" id="ARBA00022448"/>
    </source>
</evidence>
<feature type="transmembrane region" description="Helical" evidence="7">
    <location>
        <begin position="356"/>
        <end position="377"/>
    </location>
</feature>
<keyword evidence="11" id="KW-1185">Reference proteome</keyword>
<feature type="signal peptide" evidence="8">
    <location>
        <begin position="1"/>
        <end position="18"/>
    </location>
</feature>
<evidence type="ECO:0000256" key="5">
    <source>
        <dbReference type="ARBA" id="ARBA00022989"/>
    </source>
</evidence>
<evidence type="ECO:0000256" key="6">
    <source>
        <dbReference type="ARBA" id="ARBA00023136"/>
    </source>
</evidence>
<name>A0A9W9HLS4_9EURO</name>
<feature type="chain" id="PRO_5040959626" description="Cytochrome b561 domain-containing protein" evidence="8">
    <location>
        <begin position="19"/>
        <end position="394"/>
    </location>
</feature>
<dbReference type="GO" id="GO:0016020">
    <property type="term" value="C:membrane"/>
    <property type="evidence" value="ECO:0007669"/>
    <property type="project" value="UniProtKB-SubCell"/>
</dbReference>
<dbReference type="Gene3D" id="2.60.40.1210">
    <property type="entry name" value="Cellobiose dehydrogenase, cytochrome domain"/>
    <property type="match status" value="1"/>
</dbReference>
<keyword evidence="2" id="KW-0813">Transport</keyword>
<reference evidence="10" key="1">
    <citation type="submission" date="2022-11" db="EMBL/GenBank/DDBJ databases">
        <authorList>
            <person name="Petersen C."/>
        </authorList>
    </citation>
    <scope>NUCLEOTIDE SEQUENCE</scope>
    <source>
        <strain evidence="10">IBT 26290</strain>
    </source>
</reference>
<keyword evidence="3 7" id="KW-0812">Transmembrane</keyword>
<comment type="caution">
    <text evidence="10">The sequence shown here is derived from an EMBL/GenBank/DDBJ whole genome shotgun (WGS) entry which is preliminary data.</text>
</comment>
<evidence type="ECO:0000256" key="1">
    <source>
        <dbReference type="ARBA" id="ARBA00004370"/>
    </source>
</evidence>
<dbReference type="GeneID" id="81431861"/>
<dbReference type="PANTHER" id="PTHR47797">
    <property type="entry name" value="DEHYDROGENASE, PUTATIVE (AFU_ORTHOLOGUE AFUA_8G05805)-RELATED"/>
    <property type="match status" value="1"/>
</dbReference>